<dbReference type="Proteomes" id="UP000074410">
    <property type="component" value="Unassembled WGS sequence"/>
</dbReference>
<name>A0A147J4P4_9SPHN</name>
<dbReference type="PATRIC" id="fig|33051.5.peg.968"/>
<protein>
    <submittedName>
        <fullName evidence="2">Uncharacterized protein</fullName>
    </submittedName>
</protein>
<gene>
    <name evidence="2" type="ORF">NS258_16425</name>
</gene>
<reference evidence="2 3" key="1">
    <citation type="journal article" date="2016" name="Front. Microbiol.">
        <title>Genomic Resource of Rice Seed Associated Bacteria.</title>
        <authorList>
            <person name="Midha S."/>
            <person name="Bansal K."/>
            <person name="Sharma S."/>
            <person name="Kumar N."/>
            <person name="Patil P.P."/>
            <person name="Chaudhry V."/>
            <person name="Patil P.B."/>
        </authorList>
    </citation>
    <scope>NUCLEOTIDE SEQUENCE [LARGE SCALE GENOMIC DNA]</scope>
    <source>
        <strain evidence="2 3">NS258</strain>
    </source>
</reference>
<organism evidence="2 3">
    <name type="scientific">Sphingomonas sanguinis</name>
    <dbReference type="NCBI Taxonomy" id="33051"/>
    <lineage>
        <taxon>Bacteria</taxon>
        <taxon>Pseudomonadati</taxon>
        <taxon>Pseudomonadota</taxon>
        <taxon>Alphaproteobacteria</taxon>
        <taxon>Sphingomonadales</taxon>
        <taxon>Sphingomonadaceae</taxon>
        <taxon>Sphingomonas</taxon>
    </lineage>
</organism>
<comment type="caution">
    <text evidence="2">The sequence shown here is derived from an EMBL/GenBank/DDBJ whole genome shotgun (WGS) entry which is preliminary data.</text>
</comment>
<accession>A0A147J4P4</accession>
<dbReference type="EMBL" id="LDTC01000163">
    <property type="protein sequence ID" value="KTW07670.1"/>
    <property type="molecule type" value="Genomic_DNA"/>
</dbReference>
<dbReference type="AlphaFoldDB" id="A0A147J4P4"/>
<feature type="compositionally biased region" description="Pro residues" evidence="1">
    <location>
        <begin position="26"/>
        <end position="43"/>
    </location>
</feature>
<proteinExistence type="predicted"/>
<evidence type="ECO:0000313" key="2">
    <source>
        <dbReference type="EMBL" id="KTW07670.1"/>
    </source>
</evidence>
<feature type="region of interest" description="Disordered" evidence="1">
    <location>
        <begin position="1"/>
        <end position="51"/>
    </location>
</feature>
<evidence type="ECO:0000313" key="3">
    <source>
        <dbReference type="Proteomes" id="UP000074410"/>
    </source>
</evidence>
<sequence>MRRRAEGEGAAPAAPAPRKKPKTATAPPPKAPTPEDIPPPPAAPTDRDLDASALIRRSVKSLSTRSTSGEITDATLALLRSECPGWDYQTLHAEFKAWVEGDPARTPVSYQNAFIGYVRRFDAKNRHLLR</sequence>
<evidence type="ECO:0000256" key="1">
    <source>
        <dbReference type="SAM" id="MobiDB-lite"/>
    </source>
</evidence>